<dbReference type="AlphaFoldDB" id="A0A319CTC8"/>
<dbReference type="VEuPathDB" id="FungiDB:BO71DRAFT_338557"/>
<dbReference type="Pfam" id="PF01661">
    <property type="entry name" value="Macro"/>
    <property type="match status" value="1"/>
</dbReference>
<dbReference type="InterPro" id="IPR002589">
    <property type="entry name" value="Macro_dom"/>
</dbReference>
<evidence type="ECO:0000259" key="1">
    <source>
        <dbReference type="Pfam" id="PF01661"/>
    </source>
</evidence>
<dbReference type="SUPFAM" id="SSF52949">
    <property type="entry name" value="Macro domain-like"/>
    <property type="match status" value="1"/>
</dbReference>
<name>A0A319CTC8_9EURO</name>
<keyword evidence="3" id="KW-1185">Reference proteome</keyword>
<gene>
    <name evidence="2" type="ORF">BO71DRAFT_338557</name>
</gene>
<protein>
    <submittedName>
        <fullName evidence="2">Macro domain-like protein</fullName>
    </submittedName>
</protein>
<dbReference type="EMBL" id="KZ826082">
    <property type="protein sequence ID" value="PYH88566.1"/>
    <property type="molecule type" value="Genomic_DNA"/>
</dbReference>
<proteinExistence type="predicted"/>
<feature type="domain" description="Macro" evidence="1">
    <location>
        <begin position="59"/>
        <end position="198"/>
    </location>
</feature>
<feature type="non-terminal residue" evidence="2">
    <location>
        <position position="1"/>
    </location>
</feature>
<dbReference type="Gene3D" id="3.40.220.10">
    <property type="entry name" value="Leucine Aminopeptidase, subunit E, domain 1"/>
    <property type="match status" value="1"/>
</dbReference>
<accession>A0A319CTC8</accession>
<dbReference type="OrthoDB" id="6082470at2759"/>
<dbReference type="InterPro" id="IPR043472">
    <property type="entry name" value="Macro_dom-like"/>
</dbReference>
<dbReference type="Proteomes" id="UP000247810">
    <property type="component" value="Unassembled WGS sequence"/>
</dbReference>
<evidence type="ECO:0000313" key="3">
    <source>
        <dbReference type="Proteomes" id="UP000247810"/>
    </source>
</evidence>
<sequence length="239" mass="26336">PPTMPPLRIHLLSMDPTFATTLQTHLPSPPPPSFPHITLHPCALHALPSTLTFATILSPANSHGRLDGGFDDAISRFFSPSADYMALTHHVQSQLYANWRGYLPPGHCEIVRIPDAFVPGSKNVWGAKYVAVCPTMRVRRDARWDREIVYNCVWSFLAAVERHNRGVEEGMDGERIGSVLMTPLATGCGGVSAERWARQLVLALRHWGEAGEEEGKGWKGLDLLQAMGPAREVEGTWGV</sequence>
<evidence type="ECO:0000313" key="2">
    <source>
        <dbReference type="EMBL" id="PYH88566.1"/>
    </source>
</evidence>
<dbReference type="STRING" id="1448320.A0A319CTC8"/>
<organism evidence="2 3">
    <name type="scientific">Aspergillus ellipticus CBS 707.79</name>
    <dbReference type="NCBI Taxonomy" id="1448320"/>
    <lineage>
        <taxon>Eukaryota</taxon>
        <taxon>Fungi</taxon>
        <taxon>Dikarya</taxon>
        <taxon>Ascomycota</taxon>
        <taxon>Pezizomycotina</taxon>
        <taxon>Eurotiomycetes</taxon>
        <taxon>Eurotiomycetidae</taxon>
        <taxon>Eurotiales</taxon>
        <taxon>Aspergillaceae</taxon>
        <taxon>Aspergillus</taxon>
        <taxon>Aspergillus subgen. Circumdati</taxon>
    </lineage>
</organism>
<reference evidence="2 3" key="1">
    <citation type="submission" date="2018-02" db="EMBL/GenBank/DDBJ databases">
        <title>The genomes of Aspergillus section Nigri reveals drivers in fungal speciation.</title>
        <authorList>
            <consortium name="DOE Joint Genome Institute"/>
            <person name="Vesth T.C."/>
            <person name="Nybo J."/>
            <person name="Theobald S."/>
            <person name="Brandl J."/>
            <person name="Frisvad J.C."/>
            <person name="Nielsen K.F."/>
            <person name="Lyhne E.K."/>
            <person name="Kogle M.E."/>
            <person name="Kuo A."/>
            <person name="Riley R."/>
            <person name="Clum A."/>
            <person name="Nolan M."/>
            <person name="Lipzen A."/>
            <person name="Salamov A."/>
            <person name="Henrissat B."/>
            <person name="Wiebenga A."/>
            <person name="De vries R.P."/>
            <person name="Grigoriev I.V."/>
            <person name="Mortensen U.H."/>
            <person name="Andersen M.R."/>
            <person name="Baker S.E."/>
        </authorList>
    </citation>
    <scope>NUCLEOTIDE SEQUENCE [LARGE SCALE GENOMIC DNA]</scope>
    <source>
        <strain evidence="2 3">CBS 707.79</strain>
    </source>
</reference>